<dbReference type="AlphaFoldDB" id="A0A1H9LGP0"/>
<accession>A0A1H9LGP0</accession>
<dbReference type="EMBL" id="FOFG01000011">
    <property type="protein sequence ID" value="SER10285.1"/>
    <property type="molecule type" value="Genomic_DNA"/>
</dbReference>
<evidence type="ECO:0000256" key="5">
    <source>
        <dbReference type="ARBA" id="ARBA00022989"/>
    </source>
</evidence>
<feature type="domain" description="Na+/H+ antiporter MnhB subunit-related protein" evidence="8">
    <location>
        <begin position="117"/>
        <end position="234"/>
    </location>
</feature>
<keyword evidence="4 7" id="KW-0812">Transmembrane</keyword>
<sequence length="252" mass="26576">MSRAVRLIAFFAAALVCLPLILAGLRGLPAFGQHTNPYGDAVNAQGEALRHVTNMVAAVNFDIRGIDTLGEEFILFTAVTGVVMLLRGARGEARSADPSEILHRRREGRSEAVTGLGRWVAPTTLVFGLYVILHGQLTPGGGFQGGVIVAASALLVYFGEGYAAWRLIVHSTALDVLEACGVAIYLVVGLVPLFTGGSYLENVLPLGEVGSMLSGGIIPILNVAVGMAVIGGFCTIALEFLEETRQPKEDDE</sequence>
<name>A0A1H9LGP0_9HYPH</name>
<evidence type="ECO:0000256" key="4">
    <source>
        <dbReference type="ARBA" id="ARBA00022692"/>
    </source>
</evidence>
<evidence type="ECO:0000256" key="2">
    <source>
        <dbReference type="ARBA" id="ARBA00009425"/>
    </source>
</evidence>
<dbReference type="GO" id="GO:0005886">
    <property type="term" value="C:plasma membrane"/>
    <property type="evidence" value="ECO:0007669"/>
    <property type="project" value="UniProtKB-SubCell"/>
</dbReference>
<organism evidence="9 10">
    <name type="scientific">Faunimonas pinastri</name>
    <dbReference type="NCBI Taxonomy" id="1855383"/>
    <lineage>
        <taxon>Bacteria</taxon>
        <taxon>Pseudomonadati</taxon>
        <taxon>Pseudomonadota</taxon>
        <taxon>Alphaproteobacteria</taxon>
        <taxon>Hyphomicrobiales</taxon>
        <taxon>Afifellaceae</taxon>
        <taxon>Faunimonas</taxon>
    </lineage>
</organism>
<feature type="transmembrane region" description="Helical" evidence="7">
    <location>
        <begin position="112"/>
        <end position="133"/>
    </location>
</feature>
<comment type="similarity">
    <text evidence="2">Belongs to the CPA3 antiporters (TC 2.A.63) subunit B family.</text>
</comment>
<evidence type="ECO:0000313" key="9">
    <source>
        <dbReference type="EMBL" id="SER10285.1"/>
    </source>
</evidence>
<dbReference type="STRING" id="1855383.SAMN05216548_11183"/>
<dbReference type="PANTHER" id="PTHR33932">
    <property type="entry name" value="NA(+)/H(+) ANTIPORTER SUBUNIT B"/>
    <property type="match status" value="1"/>
</dbReference>
<evidence type="ECO:0000313" key="10">
    <source>
        <dbReference type="Proteomes" id="UP000199647"/>
    </source>
</evidence>
<dbReference type="PANTHER" id="PTHR33932:SF4">
    <property type="entry name" value="NA(+)_H(+) ANTIPORTER SUBUNIT B"/>
    <property type="match status" value="1"/>
</dbReference>
<keyword evidence="6 7" id="KW-0472">Membrane</keyword>
<keyword evidence="5 7" id="KW-1133">Transmembrane helix</keyword>
<dbReference type="InterPro" id="IPR007182">
    <property type="entry name" value="MnhB"/>
</dbReference>
<dbReference type="Pfam" id="PF04039">
    <property type="entry name" value="MnhB"/>
    <property type="match status" value="1"/>
</dbReference>
<protein>
    <submittedName>
        <fullName evidence="9">Multisubunit sodium/proton antiporter, MrpB subunit</fullName>
    </submittedName>
</protein>
<dbReference type="Proteomes" id="UP000199647">
    <property type="component" value="Unassembled WGS sequence"/>
</dbReference>
<dbReference type="OrthoDB" id="2085045at2"/>
<comment type="subcellular location">
    <subcellularLocation>
        <location evidence="1">Cell membrane</location>
        <topology evidence="1">Multi-pass membrane protein</topology>
    </subcellularLocation>
</comment>
<feature type="transmembrane region" description="Helical" evidence="7">
    <location>
        <begin position="176"/>
        <end position="196"/>
    </location>
</feature>
<evidence type="ECO:0000256" key="3">
    <source>
        <dbReference type="ARBA" id="ARBA00022475"/>
    </source>
</evidence>
<keyword evidence="10" id="KW-1185">Reference proteome</keyword>
<proteinExistence type="inferred from homology"/>
<gene>
    <name evidence="9" type="ORF">SAMN05216548_11183</name>
</gene>
<feature type="transmembrane region" description="Helical" evidence="7">
    <location>
        <begin position="216"/>
        <end position="238"/>
    </location>
</feature>
<feature type="transmembrane region" description="Helical" evidence="7">
    <location>
        <begin position="73"/>
        <end position="91"/>
    </location>
</feature>
<reference evidence="9 10" key="1">
    <citation type="submission" date="2016-10" db="EMBL/GenBank/DDBJ databases">
        <authorList>
            <person name="de Groot N.N."/>
        </authorList>
    </citation>
    <scope>NUCLEOTIDE SEQUENCE [LARGE SCALE GENOMIC DNA]</scope>
    <source>
        <strain evidence="9 10">A52C2</strain>
    </source>
</reference>
<feature type="transmembrane region" description="Helical" evidence="7">
    <location>
        <begin position="145"/>
        <end position="164"/>
    </location>
</feature>
<evidence type="ECO:0000259" key="8">
    <source>
        <dbReference type="Pfam" id="PF04039"/>
    </source>
</evidence>
<evidence type="ECO:0000256" key="1">
    <source>
        <dbReference type="ARBA" id="ARBA00004651"/>
    </source>
</evidence>
<keyword evidence="3" id="KW-1003">Cell membrane</keyword>
<dbReference type="InterPro" id="IPR050622">
    <property type="entry name" value="CPA3_antiporter_subunitB"/>
</dbReference>
<evidence type="ECO:0000256" key="6">
    <source>
        <dbReference type="ARBA" id="ARBA00023136"/>
    </source>
</evidence>
<evidence type="ECO:0000256" key="7">
    <source>
        <dbReference type="SAM" id="Phobius"/>
    </source>
</evidence>
<dbReference type="RefSeq" id="WP_092497780.1">
    <property type="nucleotide sequence ID" value="NZ_FOFG01000011.1"/>
</dbReference>